<evidence type="ECO:0000313" key="3">
    <source>
        <dbReference type="Proteomes" id="UP001058980"/>
    </source>
</evidence>
<dbReference type="SUPFAM" id="SSF69572">
    <property type="entry name" value="Activating enzymes of the ubiquitin-like proteins"/>
    <property type="match status" value="1"/>
</dbReference>
<dbReference type="CDD" id="cd01483">
    <property type="entry name" value="E1_enzyme_family"/>
    <property type="match status" value="1"/>
</dbReference>
<keyword evidence="3" id="KW-1185">Reference proteome</keyword>
<evidence type="ECO:0000259" key="1">
    <source>
        <dbReference type="Pfam" id="PF00899"/>
    </source>
</evidence>
<gene>
    <name evidence="2" type="ORF">NTU39_05290</name>
</gene>
<dbReference type="InterPro" id="IPR000594">
    <property type="entry name" value="ThiF_NAD_FAD-bd"/>
</dbReference>
<reference evidence="2" key="1">
    <citation type="submission" date="2022-08" db="EMBL/GenBank/DDBJ databases">
        <title>Multi-unit outbreak of Pandoraea commovens among non-cystic fibrosis intensive care patients from 2019 to 2021 in Berlin, Germany.</title>
        <authorList>
            <person name="Menzel P."/>
        </authorList>
    </citation>
    <scope>NUCLEOTIDE SEQUENCE</scope>
    <source>
        <strain evidence="2">LB-19-202-79</strain>
    </source>
</reference>
<name>A0ABY5QIK1_9BURK</name>
<proteinExistence type="predicted"/>
<dbReference type="InterPro" id="IPR022500">
    <property type="entry name" value="PRTRC_ThiF"/>
</dbReference>
<dbReference type="Pfam" id="PF00899">
    <property type="entry name" value="ThiF"/>
    <property type="match status" value="1"/>
</dbReference>
<accession>A0ABY5QIK1</accession>
<protein>
    <submittedName>
        <fullName evidence="2">PRTRC system ThiF family protein</fullName>
    </submittedName>
</protein>
<dbReference type="NCBIfam" id="TIGR03736">
    <property type="entry name" value="PRTRC_ThiF"/>
    <property type="match status" value="1"/>
</dbReference>
<dbReference type="EMBL" id="CP102780">
    <property type="protein sequence ID" value="UVA80439.1"/>
    <property type="molecule type" value="Genomic_DNA"/>
</dbReference>
<dbReference type="Gene3D" id="3.40.50.720">
    <property type="entry name" value="NAD(P)-binding Rossmann-like Domain"/>
    <property type="match status" value="1"/>
</dbReference>
<evidence type="ECO:0000313" key="2">
    <source>
        <dbReference type="EMBL" id="UVA80439.1"/>
    </source>
</evidence>
<organism evidence="2 3">
    <name type="scientific">Pandoraea commovens</name>
    <dbReference type="NCBI Taxonomy" id="2508289"/>
    <lineage>
        <taxon>Bacteria</taxon>
        <taxon>Pseudomonadati</taxon>
        <taxon>Pseudomonadota</taxon>
        <taxon>Betaproteobacteria</taxon>
        <taxon>Burkholderiales</taxon>
        <taxon>Burkholderiaceae</taxon>
        <taxon>Pandoraea</taxon>
    </lineage>
</organism>
<feature type="domain" description="THIF-type NAD/FAD binding fold" evidence="1">
    <location>
        <begin position="17"/>
        <end position="137"/>
    </location>
</feature>
<dbReference type="InterPro" id="IPR035985">
    <property type="entry name" value="Ubiquitin-activating_enz"/>
</dbReference>
<dbReference type="Proteomes" id="UP001058980">
    <property type="component" value="Chromosome"/>
</dbReference>
<sequence>MTKLDQTHIAPSAYLSRAVNVLLIGCGGNGSLMLTGLGRLNHALTALGHPGFDVTAYDDDTVSEANMGRQMFSPADVGLHKSSVLVHRVNQFFGLSWRAEPRRFASNQDSGSFQLTGKPTIAIVCVDSSAARANIYRLLEERSFRGYILDLGNRASDGQVLLGQLPVRDDLPPLLVGDGIEPRARLPAPHRTLPELVDTTAPADDAPSCGLAEALERQELFINQAVATPALALLWEFFRYGQITWRGAFVNLKTGNMRPIAIPAGE</sequence>
<dbReference type="RefSeq" id="WP_257959371.1">
    <property type="nucleotide sequence ID" value="NZ_CP102780.1"/>
</dbReference>